<dbReference type="STRING" id="314283.MED297_09341"/>
<dbReference type="GO" id="GO:0022857">
    <property type="term" value="F:transmembrane transporter activity"/>
    <property type="evidence" value="ECO:0007669"/>
    <property type="project" value="InterPro"/>
</dbReference>
<dbReference type="Proteomes" id="UP000005953">
    <property type="component" value="Unassembled WGS sequence"/>
</dbReference>
<evidence type="ECO:0000256" key="1">
    <source>
        <dbReference type="ARBA" id="ARBA00004651"/>
    </source>
</evidence>
<organism evidence="7 8">
    <name type="scientific">Reinekea blandensis MED297</name>
    <dbReference type="NCBI Taxonomy" id="314283"/>
    <lineage>
        <taxon>Bacteria</taxon>
        <taxon>Pseudomonadati</taxon>
        <taxon>Pseudomonadota</taxon>
        <taxon>Gammaproteobacteria</taxon>
        <taxon>Oceanospirillales</taxon>
        <taxon>Saccharospirillaceae</taxon>
        <taxon>Reinekea</taxon>
    </lineage>
</organism>
<evidence type="ECO:0000256" key="5">
    <source>
        <dbReference type="ARBA" id="ARBA00023136"/>
    </source>
</evidence>
<evidence type="ECO:0000256" key="6">
    <source>
        <dbReference type="SAM" id="Phobius"/>
    </source>
</evidence>
<comment type="caution">
    <text evidence="7">The sequence shown here is derived from an EMBL/GenBank/DDBJ whole genome shotgun (WGS) entry which is preliminary data.</text>
</comment>
<dbReference type="HOGENOM" id="CLU_057337_0_0_6"/>
<dbReference type="InterPro" id="IPR036259">
    <property type="entry name" value="MFS_trans_sf"/>
</dbReference>
<comment type="subcellular location">
    <subcellularLocation>
        <location evidence="1">Cell membrane</location>
        <topology evidence="1">Multi-pass membrane protein</topology>
    </subcellularLocation>
</comment>
<evidence type="ECO:0000256" key="4">
    <source>
        <dbReference type="ARBA" id="ARBA00022989"/>
    </source>
</evidence>
<keyword evidence="8" id="KW-1185">Reference proteome</keyword>
<dbReference type="AlphaFoldDB" id="A4BHS8"/>
<feature type="transmembrane region" description="Helical" evidence="6">
    <location>
        <begin position="21"/>
        <end position="39"/>
    </location>
</feature>
<dbReference type="SUPFAM" id="SSF103473">
    <property type="entry name" value="MFS general substrate transporter"/>
    <property type="match status" value="1"/>
</dbReference>
<keyword evidence="3 6" id="KW-0812">Transmembrane</keyword>
<dbReference type="EMBL" id="AAOE01000022">
    <property type="protein sequence ID" value="EAR08333.1"/>
    <property type="molecule type" value="Genomic_DNA"/>
</dbReference>
<keyword evidence="4 6" id="KW-1133">Transmembrane helix</keyword>
<feature type="transmembrane region" description="Helical" evidence="6">
    <location>
        <begin position="310"/>
        <end position="327"/>
    </location>
</feature>
<name>A4BHS8_9GAMM</name>
<dbReference type="InterPro" id="IPR011701">
    <property type="entry name" value="MFS"/>
</dbReference>
<keyword evidence="2" id="KW-1003">Cell membrane</keyword>
<evidence type="ECO:0000256" key="2">
    <source>
        <dbReference type="ARBA" id="ARBA00022475"/>
    </source>
</evidence>
<keyword evidence="5 6" id="KW-0472">Membrane</keyword>
<dbReference type="GO" id="GO:0005886">
    <property type="term" value="C:plasma membrane"/>
    <property type="evidence" value="ECO:0007669"/>
    <property type="project" value="UniProtKB-SubCell"/>
</dbReference>
<feature type="transmembrane region" description="Helical" evidence="6">
    <location>
        <begin position="374"/>
        <end position="393"/>
    </location>
</feature>
<evidence type="ECO:0000313" key="7">
    <source>
        <dbReference type="EMBL" id="EAR08333.1"/>
    </source>
</evidence>
<feature type="transmembrane region" description="Helical" evidence="6">
    <location>
        <begin position="45"/>
        <end position="66"/>
    </location>
</feature>
<evidence type="ECO:0008006" key="9">
    <source>
        <dbReference type="Google" id="ProtNLM"/>
    </source>
</evidence>
<dbReference type="CDD" id="cd06173">
    <property type="entry name" value="MFS_MefA_like"/>
    <property type="match status" value="1"/>
</dbReference>
<feature type="transmembrane region" description="Helical" evidence="6">
    <location>
        <begin position="172"/>
        <end position="189"/>
    </location>
</feature>
<feature type="transmembrane region" description="Helical" evidence="6">
    <location>
        <begin position="259"/>
        <end position="278"/>
    </location>
</feature>
<dbReference type="PANTHER" id="PTHR23513">
    <property type="entry name" value="INTEGRAL MEMBRANE EFFLUX PROTEIN-RELATED"/>
    <property type="match status" value="1"/>
</dbReference>
<evidence type="ECO:0000313" key="8">
    <source>
        <dbReference type="Proteomes" id="UP000005953"/>
    </source>
</evidence>
<gene>
    <name evidence="7" type="ORF">MED297_09341</name>
</gene>
<protein>
    <recommendedName>
        <fullName evidence="9">MFS transporter</fullName>
    </recommendedName>
</protein>
<feature type="transmembrane region" description="Helical" evidence="6">
    <location>
        <begin position="221"/>
        <end position="239"/>
    </location>
</feature>
<accession>A4BHS8</accession>
<evidence type="ECO:0000256" key="3">
    <source>
        <dbReference type="ARBA" id="ARBA00022692"/>
    </source>
</evidence>
<dbReference type="PANTHER" id="PTHR23513:SF11">
    <property type="entry name" value="STAPHYLOFERRIN A TRANSPORTER"/>
    <property type="match status" value="1"/>
</dbReference>
<feature type="transmembrane region" description="Helical" evidence="6">
    <location>
        <begin position="348"/>
        <end position="368"/>
    </location>
</feature>
<proteinExistence type="predicted"/>
<sequence>MKTVMTLLKKPRVHRYLAGRATDMLSASLFTLALSWKMLEGGVSGTVVALLALVCTVSSTLLTPFASTWMDRYSRRQILVQVKLVSTASAVSLILLPESHTLTIPAMMVVQWVYWVCNDLSWTCGNAFVQENYRADEYAPLSSLQEMILQGFTLLSGALGLWFLSVWRLDQFAWFAVITGSVSALLYQLTPYRMQPRDLNQESFAQSLRSTADIFRARREFFLFVALSCLSYPMLTYLAKLVPVYLSEGSYGGGWLASWNLGYGLGALLCGAGIAVLLRRFNLKTLMQSTLLGLSVLLFVMGAVLRPETLVVGALLIGLLNPIARIARANLLHHEVPVAQRGRIEGGLKIFSTVLQSISYLLIAGLAAIDRIEWGFTLFAGVLMAFYLAMVWVRWRMSSDSTANALL</sequence>
<dbReference type="Pfam" id="PF07690">
    <property type="entry name" value="MFS_1"/>
    <property type="match status" value="1"/>
</dbReference>
<feature type="transmembrane region" description="Helical" evidence="6">
    <location>
        <begin position="285"/>
        <end position="304"/>
    </location>
</feature>
<reference evidence="7 8" key="1">
    <citation type="submission" date="2006-02" db="EMBL/GenBank/DDBJ databases">
        <authorList>
            <person name="Pinhassi J."/>
            <person name="Pedros-Alio C."/>
            <person name="Ferriera S."/>
            <person name="Johnson J."/>
            <person name="Kravitz S."/>
            <person name="Halpern A."/>
            <person name="Remington K."/>
            <person name="Beeson K."/>
            <person name="Tran B."/>
            <person name="Rogers Y.-H."/>
            <person name="Friedman R."/>
            <person name="Venter J.C."/>
        </authorList>
    </citation>
    <scope>NUCLEOTIDE SEQUENCE [LARGE SCALE GENOMIC DNA]</scope>
    <source>
        <strain evidence="7 8">MED297</strain>
    </source>
</reference>
<feature type="transmembrane region" description="Helical" evidence="6">
    <location>
        <begin position="148"/>
        <end position="166"/>
    </location>
</feature>
<dbReference type="Gene3D" id="1.20.1250.20">
    <property type="entry name" value="MFS general substrate transporter like domains"/>
    <property type="match status" value="1"/>
</dbReference>